<feature type="transmembrane region" description="Helical" evidence="1">
    <location>
        <begin position="304"/>
        <end position="324"/>
    </location>
</feature>
<keyword evidence="1" id="KW-0812">Transmembrane</keyword>
<dbReference type="KEGG" id="nmk:CHR53_03180"/>
<feature type="transmembrane region" description="Helical" evidence="1">
    <location>
        <begin position="102"/>
        <end position="120"/>
    </location>
</feature>
<feature type="transmembrane region" description="Helical" evidence="1">
    <location>
        <begin position="192"/>
        <end position="211"/>
    </location>
</feature>
<dbReference type="Pfam" id="PF04235">
    <property type="entry name" value="DUF418"/>
    <property type="match status" value="1"/>
</dbReference>
<evidence type="ECO:0000313" key="4">
    <source>
        <dbReference type="Proteomes" id="UP000282892"/>
    </source>
</evidence>
<dbReference type="InterPro" id="IPR007349">
    <property type="entry name" value="DUF418"/>
</dbReference>
<keyword evidence="4" id="KW-1185">Reference proteome</keyword>
<feature type="transmembrane region" description="Helical" evidence="1">
    <location>
        <begin position="32"/>
        <end position="53"/>
    </location>
</feature>
<dbReference type="OrthoDB" id="9807744at2"/>
<dbReference type="EMBL" id="CP022572">
    <property type="protein sequence ID" value="AZU64818.1"/>
    <property type="molecule type" value="Genomic_DNA"/>
</dbReference>
<feature type="transmembrane region" description="Helical" evidence="1">
    <location>
        <begin position="232"/>
        <end position="255"/>
    </location>
</feature>
<dbReference type="Proteomes" id="UP000282892">
    <property type="component" value="Chromosome"/>
</dbReference>
<gene>
    <name evidence="3" type="ORF">CHR53_03180</name>
</gene>
<feature type="transmembrane region" description="Helical" evidence="1">
    <location>
        <begin position="73"/>
        <end position="90"/>
    </location>
</feature>
<sequence length="347" mass="39793">MDHSHFHEHDHSQNHSQNQNNRIEALDYLRGLALMGIILVNIGPLLGILEPASAHSLDASYWRFLYLFVEGRFYTIFTFLFGVGFYIFLTRANAKGKKGYRLFLRRMAALFVFGLVHVQFHPGEALGLYAVCGLIILPFYKASKIMNLVFGTLMLIAFAAFSIKIFMVVPLMLLGIAAGQYRVFEKLQPKKIAVFTGMMLALSAAGLTVQAQYAPVQIGVATEQAYLQKQHFIRTGIAIGPIVSAFYTGLLLLLLQRRLFQKLFSPLKDYGRMALTNYISQTVLILFAGNLFDFDGRISYLQSLYLCLIIYVLQFIFSTVWLRYFRYGPLEWIWRISTYWKIPPMRR</sequence>
<evidence type="ECO:0000259" key="2">
    <source>
        <dbReference type="Pfam" id="PF04235"/>
    </source>
</evidence>
<organism evidence="3 4">
    <name type="scientific">Neobacillus mesonae</name>
    <dbReference type="NCBI Taxonomy" id="1193713"/>
    <lineage>
        <taxon>Bacteria</taxon>
        <taxon>Bacillati</taxon>
        <taxon>Bacillota</taxon>
        <taxon>Bacilli</taxon>
        <taxon>Bacillales</taxon>
        <taxon>Bacillaceae</taxon>
        <taxon>Neobacillus</taxon>
    </lineage>
</organism>
<name>A0A3Q9QWC6_9BACI</name>
<dbReference type="PANTHER" id="PTHR30590:SF3">
    <property type="entry name" value="HYPOTHETICAL MEMBRANE SPANNING PROTEIN"/>
    <property type="match status" value="1"/>
</dbReference>
<accession>A0A3Q9QWC6</accession>
<keyword evidence="1" id="KW-0472">Membrane</keyword>
<keyword evidence="1" id="KW-1133">Transmembrane helix</keyword>
<protein>
    <recommendedName>
        <fullName evidence="2">DUF418 domain-containing protein</fullName>
    </recommendedName>
</protein>
<proteinExistence type="predicted"/>
<dbReference type="AlphaFoldDB" id="A0A3Q9QWC6"/>
<evidence type="ECO:0000256" key="1">
    <source>
        <dbReference type="SAM" id="Phobius"/>
    </source>
</evidence>
<evidence type="ECO:0000313" key="3">
    <source>
        <dbReference type="EMBL" id="AZU64818.1"/>
    </source>
</evidence>
<feature type="transmembrane region" description="Helical" evidence="1">
    <location>
        <begin position="155"/>
        <end position="180"/>
    </location>
</feature>
<dbReference type="InterPro" id="IPR052529">
    <property type="entry name" value="Bact_Transport_Assoc"/>
</dbReference>
<dbReference type="PANTHER" id="PTHR30590">
    <property type="entry name" value="INNER MEMBRANE PROTEIN"/>
    <property type="match status" value="1"/>
</dbReference>
<feature type="transmembrane region" description="Helical" evidence="1">
    <location>
        <begin position="275"/>
        <end position="292"/>
    </location>
</feature>
<feature type="domain" description="DUF418" evidence="2">
    <location>
        <begin position="190"/>
        <end position="341"/>
    </location>
</feature>
<reference evidence="3 4" key="1">
    <citation type="submission" date="2017-07" db="EMBL/GenBank/DDBJ databases">
        <title>The complete genome sequence of Bacillus mesonae strain H20-5, an efficient strain improving plant abiotic stress resistance.</title>
        <authorList>
            <person name="Kim S.Y."/>
            <person name="Song H."/>
            <person name="Sang M.K."/>
            <person name="Weon H.-Y."/>
            <person name="Song J."/>
        </authorList>
    </citation>
    <scope>NUCLEOTIDE SEQUENCE [LARGE SCALE GENOMIC DNA]</scope>
    <source>
        <strain evidence="3 4">H20-5</strain>
    </source>
</reference>
<dbReference type="RefSeq" id="WP_127489642.1">
    <property type="nucleotide sequence ID" value="NZ_CP022572.1"/>
</dbReference>
<feature type="transmembrane region" description="Helical" evidence="1">
    <location>
        <begin position="126"/>
        <end position="143"/>
    </location>
</feature>